<dbReference type="Gene3D" id="3.30.420.110">
    <property type="entry name" value="MutS, connector domain"/>
    <property type="match status" value="1"/>
</dbReference>
<reference evidence="12" key="1">
    <citation type="journal article" date="2006" name="Proc. Natl. Acad. Sci. U.S.A.">
        <title>Genome analysis of the smallest free-living eukaryote Ostreococcus tauri unveils many unique features.</title>
        <authorList>
            <person name="Derelle E."/>
            <person name="Ferraz C."/>
            <person name="Rombauts S."/>
            <person name="Rouze P."/>
            <person name="Worden A.Z."/>
            <person name="Robbens S."/>
            <person name="Partensky F."/>
            <person name="Degroeve S."/>
            <person name="Echeynie S."/>
            <person name="Cooke R."/>
            <person name="Saeys Y."/>
            <person name="Wuyts J."/>
            <person name="Jabbari K."/>
            <person name="Bowler C."/>
            <person name="Panaud O."/>
            <person name="Piegu B."/>
            <person name="Ball S.G."/>
            <person name="Ral J.-P."/>
            <person name="Bouget F.-Y."/>
            <person name="Piganeau G."/>
            <person name="De Baets B."/>
            <person name="Picard A."/>
            <person name="Delseny M."/>
            <person name="Demaille J."/>
            <person name="Van de Peer Y."/>
            <person name="Moreau H."/>
        </authorList>
    </citation>
    <scope>NUCLEOTIDE SEQUENCE [LARGE SCALE GENOMIC DNA]</scope>
    <source>
        <strain evidence="12">OTTH 0595 / CCAP 157/2 / RCC745</strain>
    </source>
</reference>
<evidence type="ECO:0000256" key="2">
    <source>
        <dbReference type="ARBA" id="ARBA00022763"/>
    </source>
</evidence>
<dbReference type="SUPFAM" id="SSF53150">
    <property type="entry name" value="DNA repair protein MutS, domain II"/>
    <property type="match status" value="1"/>
</dbReference>
<dbReference type="InterPro" id="IPR000432">
    <property type="entry name" value="DNA_mismatch_repair_MutS_C"/>
</dbReference>
<feature type="region of interest" description="Disordered" evidence="8">
    <location>
        <begin position="1"/>
        <end position="184"/>
    </location>
</feature>
<keyword evidence="12" id="KW-1185">Reference proteome</keyword>
<dbReference type="Gene3D" id="1.10.1420.10">
    <property type="match status" value="2"/>
</dbReference>
<feature type="compositionally biased region" description="Basic and acidic residues" evidence="8">
    <location>
        <begin position="67"/>
        <end position="78"/>
    </location>
</feature>
<dbReference type="InterPro" id="IPR007860">
    <property type="entry name" value="DNA_mmatch_repair_MutS_con_dom"/>
</dbReference>
<dbReference type="Pfam" id="PF05188">
    <property type="entry name" value="MutS_II"/>
    <property type="match status" value="1"/>
</dbReference>
<dbReference type="SMART" id="SM00534">
    <property type="entry name" value="MUTSac"/>
    <property type="match status" value="1"/>
</dbReference>
<sequence>MGENKDANAPRTVVESAKASDSIAVEVPMIDASTTSDEKENAGGNAANGKDSSTKRNSTSAPTPTPPEREPDVDDGTRNGRRRVRATKKANVLAESSDSDFDATAEVDEEEEDDDEFDADESESESESEDDDFSESESPVKKTKKPVKKASAATKASAPVTKTNGRNKTTVNTTSVAAKSSEPKDLSAAEVLGGVGPEQYAARERLKFTFLQPENIKDAKGRRPSDPDYDPSSLLLPSTFPKLRDANGQPWTVSPGQAQWWRFKAANFDSVLLFKMGKFYEMFEMDAHIGVRDLGLMYMRGDQPHAGFPEKNYAMHAEQLARKGHRVVCIEQTETPDQLAERKRKDKTCKDTVVRREMVQVLTKGTMVDTGMLNSSPDAAYVCSIVDGGVEDDGDGWVGLCAADCGTGRFLVGAWRDDEGASCLRTALAELRPVEILVPPSGMSTRTNGAVLEMCSSAQQRTFKTTSAADAIQDVETEGYFKNLKSGLPAAIKELRDTACDPARECGISAWGTIVAYLRAALIDADLVPQGRIESLHTTEADTREQLARWAHSSHVAMDAAALSGLEVLENTAGGSAGTLLASLDRCASGPGRRLLRRWVCRPLMSPSAIKARQIAIAAMRGSGLEVTGIARKLLREAPDTERAISRVVGSSGGRGRDAAHVVLYEDMARAKLNDFLAALEGVRAVRDAVNAIASCDDACKKSSVLRALCVAGDEAATHEDVFTATGGVAIPDLSELKDMEAAFDWNAAKTNGRIEPARGIDADLDAAEDKLAAADAQLAAWLEEARVQLGGHKTEVCFVNANKDTHLVEVPDRLAAKVPHNWVREGKRKGFERFTCGELEPLRAKRATAQEAREEALSGVFRRVVAKFCENAGKWQAAASVGAVIDVLSSLAVASDEMYASCSAVCTPKVHPAPAQSESATLVSKNLSHPCALSLARSFVPNDARLGGEHPGFCLITGPNMGGKSTYIRQVCLAAIMAHVGADVPASKFEMTAMDAVFVRMGAKDNLAGGQSTFMVELSETAAMLRRATTNSLVALDELGRGTATADGTAIACAVASHLIERRCRTLFSTHYHRLADDHARDPNVALAHMACRVETPSDAGADAYGRETVTFLYTLASGNCPRSYGVNVARLAGLPESVCLAAARRASRLEAGQLEKLVGDASSRARATTACADVLRDCTLDDLSIDAVRAAQLKARDAIAYATHDDPPM</sequence>
<dbReference type="SMART" id="SM00533">
    <property type="entry name" value="MUTSd"/>
    <property type="match status" value="1"/>
</dbReference>
<dbReference type="AlphaFoldDB" id="A0A090N3M7"/>
<feature type="domain" description="DNA mismatch repair protein MutS core" evidence="9">
    <location>
        <begin position="575"/>
        <end position="936"/>
    </location>
</feature>
<dbReference type="GO" id="GO:0006298">
    <property type="term" value="P:mismatch repair"/>
    <property type="evidence" value="ECO:0007669"/>
    <property type="project" value="InterPro"/>
</dbReference>
<name>A0A090N3M7_OSTTA</name>
<dbReference type="InParanoid" id="A0A090N3M7"/>
<keyword evidence="1 5" id="KW-0547">Nucleotide-binding</keyword>
<comment type="function">
    <text evidence="5 6">Component of the post-replicative DNA mismatch repair system (MMR).</text>
</comment>
<accession>A0A090N3M7</accession>
<gene>
    <name evidence="11" type="ORF">OT_ostta06g02640</name>
</gene>
<evidence type="ECO:0000259" key="9">
    <source>
        <dbReference type="SMART" id="SM00533"/>
    </source>
</evidence>
<evidence type="ECO:0000256" key="7">
    <source>
        <dbReference type="SAM" id="Coils"/>
    </source>
</evidence>
<keyword evidence="7" id="KW-0175">Coiled coil</keyword>
<dbReference type="FunCoup" id="A0A090N3M7">
    <property type="interactions" value="1526"/>
</dbReference>
<dbReference type="Proteomes" id="UP000009170">
    <property type="component" value="Unassembled WGS sequence"/>
</dbReference>
<dbReference type="Pfam" id="PF05190">
    <property type="entry name" value="MutS_IV"/>
    <property type="match status" value="1"/>
</dbReference>
<dbReference type="SUPFAM" id="SSF48334">
    <property type="entry name" value="DNA repair protein MutS, domain III"/>
    <property type="match status" value="1"/>
</dbReference>
<dbReference type="InterPro" id="IPR007696">
    <property type="entry name" value="DNA_mismatch_repair_MutS_core"/>
</dbReference>
<dbReference type="InterPro" id="IPR036187">
    <property type="entry name" value="DNA_mismatch_repair_MutS_sf"/>
</dbReference>
<comment type="caution">
    <text evidence="11">The sequence shown here is derived from an EMBL/GenBank/DDBJ whole genome shotgun (WGS) entry which is preliminary data.</text>
</comment>
<dbReference type="FunFam" id="1.10.1420.10:FF:000005">
    <property type="entry name" value="DNA mismatch repair protein"/>
    <property type="match status" value="1"/>
</dbReference>
<dbReference type="Gene3D" id="3.40.1170.10">
    <property type="entry name" value="DNA repair protein MutS, domain I"/>
    <property type="match status" value="1"/>
</dbReference>
<evidence type="ECO:0000256" key="8">
    <source>
        <dbReference type="SAM" id="MobiDB-lite"/>
    </source>
</evidence>
<evidence type="ECO:0000256" key="1">
    <source>
        <dbReference type="ARBA" id="ARBA00022741"/>
    </source>
</evidence>
<feature type="domain" description="DNA mismatch repair proteins mutS family" evidence="10">
    <location>
        <begin position="952"/>
        <end position="1149"/>
    </location>
</feature>
<dbReference type="RefSeq" id="XP_022839237.1">
    <property type="nucleotide sequence ID" value="XM_022984037.1"/>
</dbReference>
<dbReference type="InterPro" id="IPR007861">
    <property type="entry name" value="DNA_mismatch_repair_MutS_clamp"/>
</dbReference>
<dbReference type="OrthoDB" id="10252754at2759"/>
<dbReference type="Pfam" id="PF00488">
    <property type="entry name" value="MutS_V"/>
    <property type="match status" value="1"/>
</dbReference>
<proteinExistence type="inferred from homology"/>
<dbReference type="PIRSF" id="PIRSF037677">
    <property type="entry name" value="DNA_mis_repair_Msh6"/>
    <property type="match status" value="1"/>
</dbReference>
<dbReference type="EMBL" id="CAID01000006">
    <property type="protein sequence ID" value="CEF98388.1"/>
    <property type="molecule type" value="Genomic_DNA"/>
</dbReference>
<dbReference type="InterPro" id="IPR007695">
    <property type="entry name" value="DNA_mismatch_repair_MutS-lik_N"/>
</dbReference>
<organism evidence="11 12">
    <name type="scientific">Ostreococcus tauri</name>
    <name type="common">Marine green alga</name>
    <dbReference type="NCBI Taxonomy" id="70448"/>
    <lineage>
        <taxon>Eukaryota</taxon>
        <taxon>Viridiplantae</taxon>
        <taxon>Chlorophyta</taxon>
        <taxon>Mamiellophyceae</taxon>
        <taxon>Mamiellales</taxon>
        <taxon>Bathycoccaceae</taxon>
        <taxon>Ostreococcus</taxon>
    </lineage>
</organism>
<comment type="similarity">
    <text evidence="5 6">Belongs to the DNA mismatch repair MutS family.</text>
</comment>
<evidence type="ECO:0000313" key="11">
    <source>
        <dbReference type="EMBL" id="CEF98388.1"/>
    </source>
</evidence>
<dbReference type="SUPFAM" id="SSF55271">
    <property type="entry name" value="DNA repair protein MutS, domain I"/>
    <property type="match status" value="1"/>
</dbReference>
<dbReference type="GO" id="GO:0005524">
    <property type="term" value="F:ATP binding"/>
    <property type="evidence" value="ECO:0007669"/>
    <property type="project" value="UniProtKB-UniRule"/>
</dbReference>
<evidence type="ECO:0000256" key="5">
    <source>
        <dbReference type="PIRNR" id="PIRNR037677"/>
    </source>
</evidence>
<dbReference type="InterPro" id="IPR045076">
    <property type="entry name" value="MutS"/>
</dbReference>
<evidence type="ECO:0000256" key="3">
    <source>
        <dbReference type="ARBA" id="ARBA00022840"/>
    </source>
</evidence>
<feature type="compositionally biased region" description="Basic residues" evidence="8">
    <location>
        <begin position="79"/>
        <end position="88"/>
    </location>
</feature>
<dbReference type="GO" id="GO:0140664">
    <property type="term" value="F:ATP-dependent DNA damage sensor activity"/>
    <property type="evidence" value="ECO:0007669"/>
    <property type="project" value="InterPro"/>
</dbReference>
<feature type="compositionally biased region" description="Polar residues" evidence="8">
    <location>
        <begin position="163"/>
        <end position="178"/>
    </location>
</feature>
<evidence type="ECO:0000256" key="4">
    <source>
        <dbReference type="ARBA" id="ARBA00023125"/>
    </source>
</evidence>
<feature type="compositionally biased region" description="Low complexity" evidence="8">
    <location>
        <begin position="149"/>
        <end position="162"/>
    </location>
</feature>
<dbReference type="Pfam" id="PF05192">
    <property type="entry name" value="MutS_III"/>
    <property type="match status" value="1"/>
</dbReference>
<dbReference type="InterPro" id="IPR016151">
    <property type="entry name" value="DNA_mismatch_repair_MutS_N"/>
</dbReference>
<dbReference type="PANTHER" id="PTHR11361:SF150">
    <property type="entry name" value="DNA MISMATCH REPAIR PROTEIN MSH6"/>
    <property type="match status" value="1"/>
</dbReference>
<dbReference type="SUPFAM" id="SSF52540">
    <property type="entry name" value="P-loop containing nucleoside triphosphate hydrolases"/>
    <property type="match status" value="1"/>
</dbReference>
<dbReference type="Pfam" id="PF01624">
    <property type="entry name" value="MutS_I"/>
    <property type="match status" value="1"/>
</dbReference>
<dbReference type="STRING" id="70448.A0A090N3M7"/>
<dbReference type="GO" id="GO:0030983">
    <property type="term" value="F:mismatched DNA binding"/>
    <property type="evidence" value="ECO:0007669"/>
    <property type="project" value="UniProtKB-UniRule"/>
</dbReference>
<dbReference type="GeneID" id="9835400"/>
<dbReference type="InterPro" id="IPR017261">
    <property type="entry name" value="DNA_mismatch_repair_MutS/MSH"/>
</dbReference>
<dbReference type="KEGG" id="ota:OT_ostta06g02640"/>
<feature type="coiled-coil region" evidence="7">
    <location>
        <begin position="758"/>
        <end position="785"/>
    </location>
</feature>
<keyword evidence="4 5" id="KW-0238">DNA-binding</keyword>
<dbReference type="PANTHER" id="PTHR11361">
    <property type="entry name" value="DNA MISMATCH REPAIR PROTEIN MUTS FAMILY MEMBER"/>
    <property type="match status" value="1"/>
</dbReference>
<evidence type="ECO:0000256" key="6">
    <source>
        <dbReference type="RuleBase" id="RU003756"/>
    </source>
</evidence>
<feature type="compositionally biased region" description="Acidic residues" evidence="8">
    <location>
        <begin position="97"/>
        <end position="135"/>
    </location>
</feature>
<reference evidence="11 12" key="2">
    <citation type="journal article" date="2014" name="BMC Genomics">
        <title>An improved genome of the model marine alga Ostreococcus tauri unfolds by assessing Illumina de novo assemblies.</title>
        <authorList>
            <person name="Blanc-Mathieu R."/>
            <person name="Verhelst B."/>
            <person name="Derelle E."/>
            <person name="Rombauts S."/>
            <person name="Bouget F.Y."/>
            <person name="Carre I."/>
            <person name="Chateau A."/>
            <person name="Eyre-Walker A."/>
            <person name="Grimsley N."/>
            <person name="Moreau H."/>
            <person name="Piegu B."/>
            <person name="Rivals E."/>
            <person name="Schackwitz W."/>
            <person name="Van de Peer Y."/>
            <person name="Piganeau G."/>
        </authorList>
    </citation>
    <scope>NUCLEOTIDE SEQUENCE [LARGE SCALE GENOMIC DNA]</scope>
    <source>
        <strain evidence="12">OTTH 0595 / CCAP 157/2 / RCC745</strain>
    </source>
</reference>
<protein>
    <recommendedName>
        <fullName evidence="5">DNA mismatch repair protein</fullName>
    </recommendedName>
</protein>
<evidence type="ECO:0000259" key="10">
    <source>
        <dbReference type="SMART" id="SM00534"/>
    </source>
</evidence>
<dbReference type="Gene3D" id="3.40.50.300">
    <property type="entry name" value="P-loop containing nucleotide triphosphate hydrolases"/>
    <property type="match status" value="1"/>
</dbReference>
<keyword evidence="5 6" id="KW-0234">DNA repair</keyword>
<keyword evidence="2 5" id="KW-0227">DNA damage</keyword>
<dbReference type="InterPro" id="IPR027417">
    <property type="entry name" value="P-loop_NTPase"/>
</dbReference>
<keyword evidence="3 5" id="KW-0067">ATP-binding</keyword>
<evidence type="ECO:0000313" key="12">
    <source>
        <dbReference type="Proteomes" id="UP000009170"/>
    </source>
</evidence>
<dbReference type="GO" id="GO:0005634">
    <property type="term" value="C:nucleus"/>
    <property type="evidence" value="ECO:0007669"/>
    <property type="project" value="TreeGrafter"/>
</dbReference>
<dbReference type="InterPro" id="IPR036678">
    <property type="entry name" value="MutS_con_dom_sf"/>
</dbReference>